<keyword evidence="4" id="KW-1185">Reference proteome</keyword>
<dbReference type="Pfam" id="PF20710">
    <property type="entry name" value="DUF6824"/>
    <property type="match status" value="1"/>
</dbReference>
<feature type="domain" description="DUF6824" evidence="2">
    <location>
        <begin position="155"/>
        <end position="238"/>
    </location>
</feature>
<feature type="compositionally biased region" description="Basic residues" evidence="1">
    <location>
        <begin position="357"/>
        <end position="369"/>
    </location>
</feature>
<proteinExistence type="predicted"/>
<evidence type="ECO:0000313" key="3">
    <source>
        <dbReference type="EMBL" id="EJK45246.1"/>
    </source>
</evidence>
<feature type="compositionally biased region" description="Basic and acidic residues" evidence="1">
    <location>
        <begin position="1"/>
        <end position="19"/>
    </location>
</feature>
<dbReference type="eggNOG" id="ENOG502SQ5N">
    <property type="taxonomic scope" value="Eukaryota"/>
</dbReference>
<sequence>MDAHAAGHDTNKRGEDTTATRKQQQHHQTAAASPYGSSFNSNLAGMAAGSNPQSTNPANNVMPSFEDMLSMLGNFCPPNSDGLPCMNPAANAMAKASGLISGKRLFAEGMDQPPAKRHNFGQNMGCSNQQPQSSGTPSGLIPLSTKGIKFYSRYDVLCGRGGGTNVHPGNRRFRDLINANRRAYLLARKNDKPNISRSIVRTIREMNGRFLKKDDNLGLWFDIGDGGARAKTSQALRQRAPEMRKILMEAEQSQLIVRRKAGARQSFGNEFDGLAALLLGVRSAYLNTTSSHDPPSEDLLLVGLGEDRSGGRTSSLCLDGRESEIKFRQSSAIELTAPSRVGSWSGHSKRRDSSMPSRKKALGRKKRAKKEATRTTANLRSLWEPIILRNNRESNNNTCKHMLTLPPRIPQEGPAVSLLNSLSAEGFFNNEASFTVDLLSLVGYSEVVAKESERSLAINLLLRFVRNVLVYDSVVEGEKWFQREHPNDAAICCMIATLEIHGTSNGGAMDYGGATGRRVNKIITKLMGGNRRDVVKFVAKRLPCTCLKKLHSAARKKVTKMGICIACSKQFPRSQLYVCTGCSYDSWSDMKLRKHPSRTWARVEYQDCEAANLWIPIRVGDKVQ</sequence>
<organism evidence="3 4">
    <name type="scientific">Thalassiosira oceanica</name>
    <name type="common">Marine diatom</name>
    <dbReference type="NCBI Taxonomy" id="159749"/>
    <lineage>
        <taxon>Eukaryota</taxon>
        <taxon>Sar</taxon>
        <taxon>Stramenopiles</taxon>
        <taxon>Ochrophyta</taxon>
        <taxon>Bacillariophyta</taxon>
        <taxon>Coscinodiscophyceae</taxon>
        <taxon>Thalassiosirophycidae</taxon>
        <taxon>Thalassiosirales</taxon>
        <taxon>Thalassiosiraceae</taxon>
        <taxon>Thalassiosira</taxon>
    </lineage>
</organism>
<evidence type="ECO:0000259" key="2">
    <source>
        <dbReference type="Pfam" id="PF20710"/>
    </source>
</evidence>
<feature type="compositionally biased region" description="Polar residues" evidence="1">
    <location>
        <begin position="20"/>
        <end position="43"/>
    </location>
</feature>
<dbReference type="AlphaFoldDB" id="K0R8X1"/>
<dbReference type="EMBL" id="AGNL01048660">
    <property type="protein sequence ID" value="EJK45246.1"/>
    <property type="molecule type" value="Genomic_DNA"/>
</dbReference>
<comment type="caution">
    <text evidence="3">The sequence shown here is derived from an EMBL/GenBank/DDBJ whole genome shotgun (WGS) entry which is preliminary data.</text>
</comment>
<dbReference type="InterPro" id="IPR049227">
    <property type="entry name" value="DUF6824"/>
</dbReference>
<evidence type="ECO:0000256" key="1">
    <source>
        <dbReference type="SAM" id="MobiDB-lite"/>
    </source>
</evidence>
<feature type="compositionally biased region" description="Polar residues" evidence="1">
    <location>
        <begin position="50"/>
        <end position="61"/>
    </location>
</feature>
<feature type="region of interest" description="Disordered" evidence="1">
    <location>
        <begin position="338"/>
        <end position="375"/>
    </location>
</feature>
<reference evidence="3 4" key="1">
    <citation type="journal article" date="2012" name="Genome Biol.">
        <title>Genome and low-iron response of an oceanic diatom adapted to chronic iron limitation.</title>
        <authorList>
            <person name="Lommer M."/>
            <person name="Specht M."/>
            <person name="Roy A.S."/>
            <person name="Kraemer L."/>
            <person name="Andreson R."/>
            <person name="Gutowska M.A."/>
            <person name="Wolf J."/>
            <person name="Bergner S.V."/>
            <person name="Schilhabel M.B."/>
            <person name="Klostermeier U.C."/>
            <person name="Beiko R.G."/>
            <person name="Rosenstiel P."/>
            <person name="Hippler M."/>
            <person name="Laroche J."/>
        </authorList>
    </citation>
    <scope>NUCLEOTIDE SEQUENCE [LARGE SCALE GENOMIC DNA]</scope>
    <source>
        <strain evidence="3 4">CCMP1005</strain>
    </source>
</reference>
<feature type="region of interest" description="Disordered" evidence="1">
    <location>
        <begin position="1"/>
        <end position="61"/>
    </location>
</feature>
<evidence type="ECO:0000313" key="4">
    <source>
        <dbReference type="Proteomes" id="UP000266841"/>
    </source>
</evidence>
<protein>
    <recommendedName>
        <fullName evidence="2">DUF6824 domain-containing protein</fullName>
    </recommendedName>
</protein>
<dbReference type="OrthoDB" id="46330at2759"/>
<dbReference type="Proteomes" id="UP000266841">
    <property type="component" value="Unassembled WGS sequence"/>
</dbReference>
<accession>K0R8X1</accession>
<gene>
    <name evidence="3" type="ORF">THAOC_36145</name>
</gene>
<name>K0R8X1_THAOC</name>